<evidence type="ECO:0000313" key="4">
    <source>
        <dbReference type="Proteomes" id="UP000184069"/>
    </source>
</evidence>
<dbReference type="PROSITE" id="PS51257">
    <property type="entry name" value="PROKAR_LIPOPROTEIN"/>
    <property type="match status" value="1"/>
</dbReference>
<keyword evidence="3" id="KW-1185">Reference proteome</keyword>
<evidence type="ECO:0000313" key="3">
    <source>
        <dbReference type="Proteomes" id="UP000093508"/>
    </source>
</evidence>
<dbReference type="Proteomes" id="UP000093508">
    <property type="component" value="Unassembled WGS sequence"/>
</dbReference>
<evidence type="ECO:0000313" key="1">
    <source>
        <dbReference type="EMBL" id="OCA79017.1"/>
    </source>
</evidence>
<accession>A0A1M7FU95</accession>
<evidence type="ECO:0000313" key="2">
    <source>
        <dbReference type="EMBL" id="SHM07566.1"/>
    </source>
</evidence>
<reference evidence="2 4" key="2">
    <citation type="submission" date="2016-11" db="EMBL/GenBank/DDBJ databases">
        <authorList>
            <person name="Jaros S."/>
            <person name="Januszkiewicz K."/>
            <person name="Wedrychowicz H."/>
        </authorList>
    </citation>
    <scope>NUCLEOTIDE SEQUENCE [LARGE SCALE GENOMIC DNA]</scope>
    <source>
        <strain evidence="2 4">DSM 27621</strain>
    </source>
</reference>
<dbReference type="EMBL" id="MAYF01000119">
    <property type="protein sequence ID" value="OCA79017.1"/>
    <property type="molecule type" value="Genomic_DNA"/>
</dbReference>
<organism evidence="2 4">
    <name type="scientific">Chryseobacterium contaminans</name>
    <dbReference type="NCBI Taxonomy" id="1423959"/>
    <lineage>
        <taxon>Bacteria</taxon>
        <taxon>Pseudomonadati</taxon>
        <taxon>Bacteroidota</taxon>
        <taxon>Flavobacteriia</taxon>
        <taxon>Flavobacteriales</taxon>
        <taxon>Weeksellaceae</taxon>
        <taxon>Chryseobacterium group</taxon>
        <taxon>Chryseobacterium</taxon>
    </lineage>
</organism>
<proteinExistence type="predicted"/>
<dbReference type="AlphaFoldDB" id="A0A1M7FU95"/>
<evidence type="ECO:0008006" key="5">
    <source>
        <dbReference type="Google" id="ProtNLM"/>
    </source>
</evidence>
<reference evidence="1 3" key="1">
    <citation type="submission" date="2016-07" db="EMBL/GenBank/DDBJ databases">
        <authorList>
            <person name="Jeong J.-J."/>
            <person name="Kim D.W."/>
            <person name="Sang M.K."/>
            <person name="Choi I.-G."/>
            <person name="Kim K.D."/>
        </authorList>
    </citation>
    <scope>NUCLEOTIDE SEQUENCE [LARGE SCALE GENOMIC DNA]</scope>
    <source>
        <strain evidence="1 3">C-26</strain>
    </source>
</reference>
<dbReference type="Proteomes" id="UP000184069">
    <property type="component" value="Unassembled WGS sequence"/>
</dbReference>
<dbReference type="STRING" id="1423959.SAMN05444407_10959"/>
<dbReference type="OrthoDB" id="1255125at2"/>
<sequence length="147" mass="16550">MRNTILILLVSFISLTSCTKRNNESDNGLMRIVFDPGNLKFISTSLNPKNKTMSALYGNEKALESLSKESNTPDTGALMKLVTWRYHDNPQYIGGTITGELVSIEIIQADNTGNISYGIQNSNAKKIPFNKEERIHYFMSYRPVSRP</sequence>
<gene>
    <name evidence="1" type="ORF">BBH99_19985</name>
    <name evidence="2" type="ORF">SAMN05444407_10959</name>
</gene>
<dbReference type="RefSeq" id="WP_066694723.1">
    <property type="nucleotide sequence ID" value="NZ_FRBM01000009.1"/>
</dbReference>
<name>A0A1M7FU95_9FLAO</name>
<protein>
    <recommendedName>
        <fullName evidence="5">Lipoprotein</fullName>
    </recommendedName>
</protein>
<dbReference type="EMBL" id="FRBM01000009">
    <property type="protein sequence ID" value="SHM07566.1"/>
    <property type="molecule type" value="Genomic_DNA"/>
</dbReference>